<evidence type="ECO:0000313" key="8">
    <source>
        <dbReference type="EMBL" id="SHN31537.1"/>
    </source>
</evidence>
<keyword evidence="3" id="KW-0732">Signal</keyword>
<dbReference type="CDD" id="cd08977">
    <property type="entry name" value="SusD"/>
    <property type="match status" value="1"/>
</dbReference>
<dbReference type="Pfam" id="PF07980">
    <property type="entry name" value="SusD_RagB"/>
    <property type="match status" value="1"/>
</dbReference>
<dbReference type="EMBL" id="FRCY01000019">
    <property type="protein sequence ID" value="SHN31537.1"/>
    <property type="molecule type" value="Genomic_DNA"/>
</dbReference>
<evidence type="ECO:0000256" key="1">
    <source>
        <dbReference type="ARBA" id="ARBA00004442"/>
    </source>
</evidence>
<proteinExistence type="inferred from homology"/>
<evidence type="ECO:0000256" key="3">
    <source>
        <dbReference type="ARBA" id="ARBA00022729"/>
    </source>
</evidence>
<gene>
    <name evidence="8" type="ORF">SAMN04488057_11941</name>
</gene>
<dbReference type="InterPro" id="IPR033985">
    <property type="entry name" value="SusD-like_N"/>
</dbReference>
<dbReference type="InterPro" id="IPR012944">
    <property type="entry name" value="SusD_RagB_dom"/>
</dbReference>
<dbReference type="PROSITE" id="PS51257">
    <property type="entry name" value="PROKAR_LIPOPROTEIN"/>
    <property type="match status" value="1"/>
</dbReference>
<dbReference type="Proteomes" id="UP000184513">
    <property type="component" value="Unassembled WGS sequence"/>
</dbReference>
<dbReference type="RefSeq" id="WP_073097634.1">
    <property type="nucleotide sequence ID" value="NZ_FRCY01000019.1"/>
</dbReference>
<comment type="similarity">
    <text evidence="2">Belongs to the SusD family.</text>
</comment>
<protein>
    <submittedName>
        <fullName evidence="8">Starch-binding associating with outer membrane</fullName>
    </submittedName>
</protein>
<keyword evidence="5" id="KW-0998">Cell outer membrane</keyword>
<dbReference type="Gene3D" id="1.25.40.390">
    <property type="match status" value="1"/>
</dbReference>
<dbReference type="GO" id="GO:0009279">
    <property type="term" value="C:cell outer membrane"/>
    <property type="evidence" value="ECO:0007669"/>
    <property type="project" value="UniProtKB-SubCell"/>
</dbReference>
<sequence length="499" mass="56145">MKNTINKYVFRTLVAGMGFMSFSCTDYLEIEPVSTITTAGFWVNEDNANGALQGMYVRFRDQAAYNLFILGEARSETLSYGLQASEGRERYFENSLDPNFAGPNWLRLYTVIHDANLIIKYVPDIEFGREQDKNRMLGEAYAMRAFLYFTMAKTWGDVPLVTSPTEGYDAESTFRSRTAVGEIFAQVKSDIERALELLPANDALGTDRAAWSAAAVNTLKGDVYLWTGKVLGGGSGDFQTALDALDQVAGHAGVGLMEDYDQIFRYDQKGNREILFAVRFLDLESGTNYNSELYIRDDQIPSATSEEVRETIGTGGGLNRWAPSPLLREAFGDADQRKDASFVSIFLESEDDSPSHYASVVRKYRGFVDPSGRRFIDDIVIYRYAEVLLLKAEAKNALGQDPSAEINQIRQRAYGEQYPGHAYIDAGQEANDDAILRERMLEFAFEGKRWFDLVRFDKAFERVPSLQGREDERHLLLWPISLGTISLNSKIEQNPGYGN</sequence>
<feature type="domain" description="RagB/SusD" evidence="6">
    <location>
        <begin position="378"/>
        <end position="497"/>
    </location>
</feature>
<name>A0A1M7QKX3_9BACT</name>
<evidence type="ECO:0000313" key="9">
    <source>
        <dbReference type="Proteomes" id="UP000184513"/>
    </source>
</evidence>
<keyword evidence="9" id="KW-1185">Reference proteome</keyword>
<dbReference type="SUPFAM" id="SSF48452">
    <property type="entry name" value="TPR-like"/>
    <property type="match status" value="1"/>
</dbReference>
<dbReference type="Pfam" id="PF14322">
    <property type="entry name" value="SusD-like_3"/>
    <property type="match status" value="1"/>
</dbReference>
<accession>A0A1M7QKX3</accession>
<evidence type="ECO:0000256" key="4">
    <source>
        <dbReference type="ARBA" id="ARBA00023136"/>
    </source>
</evidence>
<feature type="domain" description="SusD-like N-terminal" evidence="7">
    <location>
        <begin position="102"/>
        <end position="214"/>
    </location>
</feature>
<reference evidence="8 9" key="1">
    <citation type="submission" date="2016-11" db="EMBL/GenBank/DDBJ databases">
        <authorList>
            <person name="Jaros S."/>
            <person name="Januszkiewicz K."/>
            <person name="Wedrychowicz H."/>
        </authorList>
    </citation>
    <scope>NUCLEOTIDE SEQUENCE [LARGE SCALE GENOMIC DNA]</scope>
    <source>
        <strain evidence="8 9">CGMCC 1.6102</strain>
    </source>
</reference>
<dbReference type="InterPro" id="IPR011990">
    <property type="entry name" value="TPR-like_helical_dom_sf"/>
</dbReference>
<dbReference type="STRING" id="388280.SAMN04488057_11941"/>
<evidence type="ECO:0000256" key="2">
    <source>
        <dbReference type="ARBA" id="ARBA00006275"/>
    </source>
</evidence>
<evidence type="ECO:0000259" key="6">
    <source>
        <dbReference type="Pfam" id="PF07980"/>
    </source>
</evidence>
<organism evidence="8 9">
    <name type="scientific">Cyclobacterium lianum</name>
    <dbReference type="NCBI Taxonomy" id="388280"/>
    <lineage>
        <taxon>Bacteria</taxon>
        <taxon>Pseudomonadati</taxon>
        <taxon>Bacteroidota</taxon>
        <taxon>Cytophagia</taxon>
        <taxon>Cytophagales</taxon>
        <taxon>Cyclobacteriaceae</taxon>
        <taxon>Cyclobacterium</taxon>
    </lineage>
</organism>
<keyword evidence="4" id="KW-0472">Membrane</keyword>
<comment type="subcellular location">
    <subcellularLocation>
        <location evidence="1">Cell outer membrane</location>
    </subcellularLocation>
</comment>
<evidence type="ECO:0000259" key="7">
    <source>
        <dbReference type="Pfam" id="PF14322"/>
    </source>
</evidence>
<dbReference type="OrthoDB" id="691907at2"/>
<evidence type="ECO:0000256" key="5">
    <source>
        <dbReference type="ARBA" id="ARBA00023237"/>
    </source>
</evidence>
<dbReference type="AlphaFoldDB" id="A0A1M7QKX3"/>